<gene>
    <name evidence="2" type="ORF">SHERM_07608</name>
</gene>
<feature type="domain" description="Transposase MuDR plant" evidence="1">
    <location>
        <begin position="3"/>
        <end position="34"/>
    </location>
</feature>
<dbReference type="InterPro" id="IPR004332">
    <property type="entry name" value="Transposase_MuDR"/>
</dbReference>
<evidence type="ECO:0000313" key="2">
    <source>
        <dbReference type="EMBL" id="CAA0841732.1"/>
    </source>
</evidence>
<feature type="non-terminal residue" evidence="2">
    <location>
        <position position="1"/>
    </location>
</feature>
<dbReference type="EMBL" id="CACSLK010034598">
    <property type="protein sequence ID" value="CAA0841732.1"/>
    <property type="molecule type" value="Genomic_DNA"/>
</dbReference>
<proteinExistence type="predicted"/>
<dbReference type="AlphaFoldDB" id="A0A9N7P047"/>
<comment type="caution">
    <text evidence="2">The sequence shown here is derived from an EMBL/GenBank/DDBJ whole genome shotgun (WGS) entry which is preliminary data.</text>
</comment>
<reference evidence="2" key="1">
    <citation type="submission" date="2019-12" db="EMBL/GenBank/DDBJ databases">
        <authorList>
            <person name="Scholes J."/>
        </authorList>
    </citation>
    <scope>NUCLEOTIDE SEQUENCE</scope>
</reference>
<evidence type="ECO:0000313" key="3">
    <source>
        <dbReference type="Proteomes" id="UP001153555"/>
    </source>
</evidence>
<name>A0A9N7P047_STRHE</name>
<accession>A0A9N7P047</accession>
<dbReference type="Proteomes" id="UP001153555">
    <property type="component" value="Unassembled WGS sequence"/>
</dbReference>
<evidence type="ECO:0000259" key="1">
    <source>
        <dbReference type="Pfam" id="PF03108"/>
    </source>
</evidence>
<organism evidence="2 3">
    <name type="scientific">Striga hermonthica</name>
    <name type="common">Purple witchweed</name>
    <name type="synonym">Buchnera hermonthica</name>
    <dbReference type="NCBI Taxonomy" id="68872"/>
    <lineage>
        <taxon>Eukaryota</taxon>
        <taxon>Viridiplantae</taxon>
        <taxon>Streptophyta</taxon>
        <taxon>Embryophyta</taxon>
        <taxon>Tracheophyta</taxon>
        <taxon>Spermatophyta</taxon>
        <taxon>Magnoliopsida</taxon>
        <taxon>eudicotyledons</taxon>
        <taxon>Gunneridae</taxon>
        <taxon>Pentapetalae</taxon>
        <taxon>asterids</taxon>
        <taxon>lamiids</taxon>
        <taxon>Lamiales</taxon>
        <taxon>Orobanchaceae</taxon>
        <taxon>Buchnereae</taxon>
        <taxon>Striga</taxon>
    </lineage>
</organism>
<dbReference type="Pfam" id="PF03108">
    <property type="entry name" value="DBD_Tnp_Mut"/>
    <property type="match status" value="1"/>
</dbReference>
<sequence length="53" mass="6402">VKICRSDSTRLYVTCVATDCLWKVHLIKKKNEETWFIKEFFVNILVHLIFRSE</sequence>
<keyword evidence="3" id="KW-1185">Reference proteome</keyword>
<feature type="non-terminal residue" evidence="2">
    <location>
        <position position="53"/>
    </location>
</feature>
<protein>
    <recommendedName>
        <fullName evidence="1">Transposase MuDR plant domain-containing protein</fullName>
    </recommendedName>
</protein>